<evidence type="ECO:0000256" key="8">
    <source>
        <dbReference type="ARBA" id="ARBA00023235"/>
    </source>
</evidence>
<keyword evidence="8 9" id="KW-0413">Isomerase</keyword>
<dbReference type="GO" id="GO:0005829">
    <property type="term" value="C:cytosol"/>
    <property type="evidence" value="ECO:0007669"/>
    <property type="project" value="TreeGrafter"/>
</dbReference>
<dbReference type="Pfam" id="PF16363">
    <property type="entry name" value="GDP_Man_Dehyd"/>
    <property type="match status" value="1"/>
</dbReference>
<evidence type="ECO:0000256" key="5">
    <source>
        <dbReference type="ARBA" id="ARBA00013189"/>
    </source>
</evidence>
<dbReference type="Gene3D" id="3.40.50.720">
    <property type="entry name" value="NAD(P)-binding Rossmann-like Domain"/>
    <property type="match status" value="1"/>
</dbReference>
<dbReference type="GO" id="GO:0006012">
    <property type="term" value="P:galactose metabolic process"/>
    <property type="evidence" value="ECO:0007669"/>
    <property type="project" value="UniProtKB-UniPathway"/>
</dbReference>
<dbReference type="CDD" id="cd05247">
    <property type="entry name" value="UDP_G4E_1_SDR_e"/>
    <property type="match status" value="1"/>
</dbReference>
<comment type="catalytic activity">
    <reaction evidence="1 9">
        <text>UDP-alpha-D-glucose = UDP-alpha-D-galactose</text>
        <dbReference type="Rhea" id="RHEA:22168"/>
        <dbReference type="ChEBI" id="CHEBI:58885"/>
        <dbReference type="ChEBI" id="CHEBI:66914"/>
        <dbReference type="EC" id="5.1.3.2"/>
    </reaction>
</comment>
<gene>
    <name evidence="11" type="ORF">BECKDK2373B_GA0170837_10648</name>
</gene>
<evidence type="ECO:0000256" key="7">
    <source>
        <dbReference type="ARBA" id="ARBA00023027"/>
    </source>
</evidence>
<evidence type="ECO:0000256" key="4">
    <source>
        <dbReference type="ARBA" id="ARBA00007637"/>
    </source>
</evidence>
<evidence type="ECO:0000256" key="6">
    <source>
        <dbReference type="ARBA" id="ARBA00018569"/>
    </source>
</evidence>
<reference evidence="11" key="1">
    <citation type="submission" date="2019-02" db="EMBL/GenBank/DDBJ databases">
        <authorList>
            <person name="Gruber-Vodicka R. H."/>
            <person name="Seah K. B. B."/>
        </authorList>
    </citation>
    <scope>NUCLEOTIDE SEQUENCE</scope>
    <source>
        <strain evidence="11">BECK_DK47</strain>
    </source>
</reference>
<evidence type="ECO:0000256" key="9">
    <source>
        <dbReference type="RuleBase" id="RU366046"/>
    </source>
</evidence>
<comment type="subunit">
    <text evidence="9">Homodimer.</text>
</comment>
<evidence type="ECO:0000256" key="1">
    <source>
        <dbReference type="ARBA" id="ARBA00000083"/>
    </source>
</evidence>
<organism evidence="11">
    <name type="scientific">Candidatus Kentrum sp. DK</name>
    <dbReference type="NCBI Taxonomy" id="2126562"/>
    <lineage>
        <taxon>Bacteria</taxon>
        <taxon>Pseudomonadati</taxon>
        <taxon>Pseudomonadota</taxon>
        <taxon>Gammaproteobacteria</taxon>
        <taxon>Candidatus Kentrum</taxon>
    </lineage>
</organism>
<dbReference type="PANTHER" id="PTHR43725">
    <property type="entry name" value="UDP-GLUCOSE 4-EPIMERASE"/>
    <property type="match status" value="1"/>
</dbReference>
<dbReference type="InterPro" id="IPR005886">
    <property type="entry name" value="UDP_G4E"/>
</dbReference>
<comment type="pathway">
    <text evidence="3 9">Carbohydrate metabolism; galactose metabolism.</text>
</comment>
<name>A0A450STA7_9GAMM</name>
<protein>
    <recommendedName>
        <fullName evidence="6 9">UDP-glucose 4-epimerase</fullName>
        <ecNumber evidence="5 9">5.1.3.2</ecNumber>
    </recommendedName>
</protein>
<proteinExistence type="inferred from homology"/>
<dbReference type="InterPro" id="IPR036291">
    <property type="entry name" value="NAD(P)-bd_dom_sf"/>
</dbReference>
<feature type="domain" description="NAD(P)-binding" evidence="10">
    <location>
        <begin position="4"/>
        <end position="323"/>
    </location>
</feature>
<dbReference type="UniPathway" id="UPA00214"/>
<dbReference type="Gene3D" id="3.90.25.10">
    <property type="entry name" value="UDP-galactose 4-epimerase, domain 1"/>
    <property type="match status" value="1"/>
</dbReference>
<dbReference type="NCBIfam" id="NF007956">
    <property type="entry name" value="PRK10675.1"/>
    <property type="match status" value="1"/>
</dbReference>
<dbReference type="GO" id="GO:0003978">
    <property type="term" value="F:UDP-glucose 4-epimerase activity"/>
    <property type="evidence" value="ECO:0007669"/>
    <property type="project" value="UniProtKB-UniRule"/>
</dbReference>
<keyword evidence="7 9" id="KW-0520">NAD</keyword>
<sequence length="339" mass="37072">MNILLTGGAGYIGSHTAVVLLEADHKVVLLDNLANSHRRVIGRLEKITGANILLIECDVRDTDRVREILEQQGIDAVIHFAGLKAVGESVQKPIDYYANNVQGTISLLQAMADTSVRRLIFSSSATVYGDPQYLPIDETHPTNPANPYGHSKLHVERMLHDLARSDSAWRISCLRYFNPVGAHDSGLIGEKPNGIPNNLMPCIVNAVSGRLPQLNIFGNDYDTNDGTGVRDYIHVMDLAEGHRAALDHLGAGTPGLDTFNLGTGKGFSVLEVIETFEAVSHKKIPYRFVPRRAGDVGACYAKAQKAATELGWKATRTIYDMCESAWRFQNHSGPRAMDG</sequence>
<dbReference type="EC" id="5.1.3.2" evidence="5 9"/>
<comment type="similarity">
    <text evidence="4 9">Belongs to the NAD(P)-dependent epimerase/dehydratase family.</text>
</comment>
<keyword evidence="9" id="KW-0119">Carbohydrate metabolism</keyword>
<dbReference type="EMBL" id="CAADEX010000064">
    <property type="protein sequence ID" value="VFJ57191.1"/>
    <property type="molecule type" value="Genomic_DNA"/>
</dbReference>
<accession>A0A450STA7</accession>
<evidence type="ECO:0000313" key="11">
    <source>
        <dbReference type="EMBL" id="VFJ57191.1"/>
    </source>
</evidence>
<dbReference type="SUPFAM" id="SSF51735">
    <property type="entry name" value="NAD(P)-binding Rossmann-fold domains"/>
    <property type="match status" value="1"/>
</dbReference>
<dbReference type="AlphaFoldDB" id="A0A450STA7"/>
<evidence type="ECO:0000256" key="3">
    <source>
        <dbReference type="ARBA" id="ARBA00004947"/>
    </source>
</evidence>
<dbReference type="PANTHER" id="PTHR43725:SF47">
    <property type="entry name" value="UDP-GLUCOSE 4-EPIMERASE"/>
    <property type="match status" value="1"/>
</dbReference>
<evidence type="ECO:0000259" key="10">
    <source>
        <dbReference type="Pfam" id="PF16363"/>
    </source>
</evidence>
<dbReference type="InterPro" id="IPR016040">
    <property type="entry name" value="NAD(P)-bd_dom"/>
</dbReference>
<comment type="cofactor">
    <cofactor evidence="2 9">
        <name>NAD(+)</name>
        <dbReference type="ChEBI" id="CHEBI:57540"/>
    </cofactor>
</comment>
<dbReference type="NCBIfam" id="TIGR01179">
    <property type="entry name" value="galE"/>
    <property type="match status" value="1"/>
</dbReference>
<evidence type="ECO:0000256" key="2">
    <source>
        <dbReference type="ARBA" id="ARBA00001911"/>
    </source>
</evidence>